<evidence type="ECO:0000313" key="2">
    <source>
        <dbReference type="Proteomes" id="UP000234681"/>
    </source>
</evidence>
<dbReference type="AlphaFoldDB" id="A6HUK4"/>
<organism evidence="1 2">
    <name type="scientific">Rattus norvegicus</name>
    <name type="common">Rat</name>
    <dbReference type="NCBI Taxonomy" id="10116"/>
    <lineage>
        <taxon>Eukaryota</taxon>
        <taxon>Metazoa</taxon>
        <taxon>Chordata</taxon>
        <taxon>Craniata</taxon>
        <taxon>Vertebrata</taxon>
        <taxon>Euteleostomi</taxon>
        <taxon>Mammalia</taxon>
        <taxon>Eutheria</taxon>
        <taxon>Euarchontoglires</taxon>
        <taxon>Glires</taxon>
        <taxon>Rodentia</taxon>
        <taxon>Myomorpha</taxon>
        <taxon>Muroidea</taxon>
        <taxon>Muridae</taxon>
        <taxon>Murinae</taxon>
        <taxon>Rattus</taxon>
    </lineage>
</organism>
<name>A6HUK4_RAT</name>
<sequence length="32" mass="3528">MVSLTFKVEAESPRVVECLALMISVPLALFSF</sequence>
<reference evidence="1 2" key="1">
    <citation type="submission" date="2005-07" db="EMBL/GenBank/DDBJ databases">
        <authorList>
            <person name="Mural R.J."/>
            <person name="Li P.W."/>
            <person name="Adams M.D."/>
            <person name="Amanatides P.G."/>
            <person name="Baden-Tillson H."/>
            <person name="Barnstead M."/>
            <person name="Chin S.H."/>
            <person name="Dew I."/>
            <person name="Evans C.A."/>
            <person name="Ferriera S."/>
            <person name="Flanigan M."/>
            <person name="Fosler C."/>
            <person name="Glodek A."/>
            <person name="Gu Z."/>
            <person name="Holt R.A."/>
            <person name="Jennings D."/>
            <person name="Kraft C.L."/>
            <person name="Lu F."/>
            <person name="Nguyen T."/>
            <person name="Nusskern D.R."/>
            <person name="Pfannkoch C.M."/>
            <person name="Sitter C."/>
            <person name="Sutton G.G."/>
            <person name="Venter J.C."/>
            <person name="Wang Z."/>
            <person name="Woodage T."/>
            <person name="Zheng X.H."/>
            <person name="Zhong F."/>
        </authorList>
    </citation>
    <scope>NUCLEOTIDE SEQUENCE [LARGE SCALE GENOMIC DNA]</scope>
    <source>
        <strain>BN</strain>
        <strain evidence="2">Sprague-Dawley</strain>
    </source>
</reference>
<dbReference type="EMBL" id="CH473951">
    <property type="protein sequence ID" value="EDM02567.1"/>
    <property type="molecule type" value="Genomic_DNA"/>
</dbReference>
<accession>A6HUK4</accession>
<dbReference type="Proteomes" id="UP000234681">
    <property type="component" value="Chromosome 15"/>
</dbReference>
<protein>
    <submittedName>
        <fullName evidence="1">RCG36919</fullName>
    </submittedName>
</protein>
<gene>
    <name evidence="1" type="ORF">rCG_36919</name>
</gene>
<evidence type="ECO:0000313" key="1">
    <source>
        <dbReference type="EMBL" id="EDM02567.1"/>
    </source>
</evidence>
<proteinExistence type="predicted"/>